<feature type="domain" description="HTH merR-type" evidence="2">
    <location>
        <begin position="1"/>
        <end position="71"/>
    </location>
</feature>
<dbReference type="Pfam" id="PF06445">
    <property type="entry name" value="GyrI-like"/>
    <property type="match status" value="1"/>
</dbReference>
<dbReference type="InterPro" id="IPR009061">
    <property type="entry name" value="DNA-bd_dom_put_sf"/>
</dbReference>
<dbReference type="SUPFAM" id="SSF55136">
    <property type="entry name" value="Probable bacterial effector-binding domain"/>
    <property type="match status" value="1"/>
</dbReference>
<organism evidence="3 4">
    <name type="scientific">Nakamurella panacisegetis</name>
    <dbReference type="NCBI Taxonomy" id="1090615"/>
    <lineage>
        <taxon>Bacteria</taxon>
        <taxon>Bacillati</taxon>
        <taxon>Actinomycetota</taxon>
        <taxon>Actinomycetes</taxon>
        <taxon>Nakamurellales</taxon>
        <taxon>Nakamurellaceae</taxon>
        <taxon>Nakamurella</taxon>
    </lineage>
</organism>
<dbReference type="Gene3D" id="1.10.1660.10">
    <property type="match status" value="1"/>
</dbReference>
<reference evidence="3 4" key="1">
    <citation type="submission" date="2016-10" db="EMBL/GenBank/DDBJ databases">
        <authorList>
            <person name="de Groot N.N."/>
        </authorList>
    </citation>
    <scope>NUCLEOTIDE SEQUENCE [LARGE SCALE GENOMIC DNA]</scope>
    <source>
        <strain evidence="4">P4-7,KCTC 19426,CECT 7604</strain>
    </source>
</reference>
<dbReference type="InterPro" id="IPR011256">
    <property type="entry name" value="Reg_factor_effector_dom_sf"/>
</dbReference>
<accession>A0A1H0L4S3</accession>
<dbReference type="GO" id="GO:0003677">
    <property type="term" value="F:DNA binding"/>
    <property type="evidence" value="ECO:0007669"/>
    <property type="project" value="UniProtKB-KW"/>
</dbReference>
<evidence type="ECO:0000313" key="3">
    <source>
        <dbReference type="EMBL" id="SDO63062.1"/>
    </source>
</evidence>
<protein>
    <submittedName>
        <fullName evidence="3">DNA-binding transcriptional regulator, MerR family</fullName>
    </submittedName>
</protein>
<dbReference type="CDD" id="cd01107">
    <property type="entry name" value="HTH_BmrR"/>
    <property type="match status" value="1"/>
</dbReference>
<evidence type="ECO:0000313" key="4">
    <source>
        <dbReference type="Proteomes" id="UP000198741"/>
    </source>
</evidence>
<dbReference type="RefSeq" id="WP_090475448.1">
    <property type="nucleotide sequence ID" value="NZ_LT629710.1"/>
</dbReference>
<dbReference type="PANTHER" id="PTHR30204:SF97">
    <property type="entry name" value="MERR FAMILY REGULATORY PROTEIN"/>
    <property type="match status" value="1"/>
</dbReference>
<dbReference type="PANTHER" id="PTHR30204">
    <property type="entry name" value="REDOX-CYCLING DRUG-SENSING TRANSCRIPTIONAL ACTIVATOR SOXR"/>
    <property type="match status" value="1"/>
</dbReference>
<dbReference type="InterPro" id="IPR029442">
    <property type="entry name" value="GyrI-like"/>
</dbReference>
<dbReference type="SUPFAM" id="SSF46955">
    <property type="entry name" value="Putative DNA-binding domain"/>
    <property type="match status" value="1"/>
</dbReference>
<dbReference type="Proteomes" id="UP000198741">
    <property type="component" value="Chromosome I"/>
</dbReference>
<dbReference type="InterPro" id="IPR010499">
    <property type="entry name" value="AraC_E-bd"/>
</dbReference>
<keyword evidence="4" id="KW-1185">Reference proteome</keyword>
<evidence type="ECO:0000259" key="2">
    <source>
        <dbReference type="PROSITE" id="PS50937"/>
    </source>
</evidence>
<evidence type="ECO:0000256" key="1">
    <source>
        <dbReference type="ARBA" id="ARBA00023125"/>
    </source>
</evidence>
<dbReference type="EMBL" id="LT629710">
    <property type="protein sequence ID" value="SDO63062.1"/>
    <property type="molecule type" value="Genomic_DNA"/>
</dbReference>
<keyword evidence="1 3" id="KW-0238">DNA-binding</keyword>
<dbReference type="SMART" id="SM00422">
    <property type="entry name" value="HTH_MERR"/>
    <property type="match status" value="1"/>
</dbReference>
<dbReference type="AlphaFoldDB" id="A0A1H0L4S3"/>
<name>A0A1H0L4S3_9ACTN</name>
<dbReference type="GO" id="GO:0003700">
    <property type="term" value="F:DNA-binding transcription factor activity"/>
    <property type="evidence" value="ECO:0007669"/>
    <property type="project" value="InterPro"/>
</dbReference>
<dbReference type="Gene3D" id="3.20.80.10">
    <property type="entry name" value="Regulatory factor, effector binding domain"/>
    <property type="match status" value="1"/>
</dbReference>
<proteinExistence type="predicted"/>
<dbReference type="Pfam" id="PF13411">
    <property type="entry name" value="MerR_1"/>
    <property type="match status" value="1"/>
</dbReference>
<dbReference type="OrthoDB" id="7849865at2"/>
<gene>
    <name evidence="3" type="ORF">SAMN04515671_1535</name>
</gene>
<dbReference type="InterPro" id="IPR000551">
    <property type="entry name" value="MerR-type_HTH_dom"/>
</dbReference>
<dbReference type="STRING" id="1090615.SAMN04515671_1535"/>
<sequence length="273" mass="30243">MFTIGEFAGLGRVSIRMLRHYDRIGVLRPAAVDPVNGYRLYRADQLSRLNRVVALSSLGFTLAQVRSILEGPIDVAELRGMLRLRQAELHTQLEADRARLTGVEARLRIIAQEGTMSTQDVVVKRVEPVRLAEMTATAASFATRDIGPVIQTLYPQLMRELDRAGIRPTGYGIAYYEAADDDSVVIHAGIMVDADPVADQAFRIGDLAGEQSAATIIHRGSMDTCEESYQALAQWTEANGYRAKGFAREVYVDYDPERPDDGVTELQMPIEKT</sequence>
<dbReference type="SMART" id="SM00871">
    <property type="entry name" value="AraC_E_bind"/>
    <property type="match status" value="1"/>
</dbReference>
<dbReference type="PROSITE" id="PS50937">
    <property type="entry name" value="HTH_MERR_2"/>
    <property type="match status" value="1"/>
</dbReference>
<dbReference type="InterPro" id="IPR047057">
    <property type="entry name" value="MerR_fam"/>
</dbReference>